<dbReference type="Proteomes" id="UP001597158">
    <property type="component" value="Unassembled WGS sequence"/>
</dbReference>
<accession>A0ABW3WIF3</accession>
<evidence type="ECO:0000313" key="1">
    <source>
        <dbReference type="EMBL" id="MFD1265165.1"/>
    </source>
</evidence>
<keyword evidence="2" id="KW-1185">Reference proteome</keyword>
<proteinExistence type="predicted"/>
<dbReference type="EMBL" id="JBHTMC010000027">
    <property type="protein sequence ID" value="MFD1265165.1"/>
    <property type="molecule type" value="Genomic_DNA"/>
</dbReference>
<evidence type="ECO:0000313" key="2">
    <source>
        <dbReference type="Proteomes" id="UP001597158"/>
    </source>
</evidence>
<protein>
    <submittedName>
        <fullName evidence="1">Uncharacterized protein</fullName>
    </submittedName>
</protein>
<name>A0ABW3WIF3_9RHOO</name>
<dbReference type="RefSeq" id="WP_002924413.1">
    <property type="nucleotide sequence ID" value="NZ_JARQZE010000001.1"/>
</dbReference>
<comment type="caution">
    <text evidence="1">The sequence shown here is derived from an EMBL/GenBank/DDBJ whole genome shotgun (WGS) entry which is preliminary data.</text>
</comment>
<sequence>MKVPQFHARKGDGLYQPIAFLFVTERMCAEILAEREHILDTLPPDMRKRQQALFARYDPSVSAQAFNSLLRLFHGQTA</sequence>
<reference evidence="2" key="1">
    <citation type="journal article" date="2019" name="Int. J. Syst. Evol. Microbiol.">
        <title>The Global Catalogue of Microorganisms (GCM) 10K type strain sequencing project: providing services to taxonomists for standard genome sequencing and annotation.</title>
        <authorList>
            <consortium name="The Broad Institute Genomics Platform"/>
            <consortium name="The Broad Institute Genome Sequencing Center for Infectious Disease"/>
            <person name="Wu L."/>
            <person name="Ma J."/>
        </authorList>
    </citation>
    <scope>NUCLEOTIDE SEQUENCE [LARGE SCALE GENOMIC DNA]</scope>
    <source>
        <strain evidence="2">CCUG 48884</strain>
    </source>
</reference>
<organism evidence="1 2">
    <name type="scientific">Thauera mechernichensis</name>
    <dbReference type="NCBI Taxonomy" id="82788"/>
    <lineage>
        <taxon>Bacteria</taxon>
        <taxon>Pseudomonadati</taxon>
        <taxon>Pseudomonadota</taxon>
        <taxon>Betaproteobacteria</taxon>
        <taxon>Rhodocyclales</taxon>
        <taxon>Zoogloeaceae</taxon>
        <taxon>Thauera</taxon>
    </lineage>
</organism>
<gene>
    <name evidence="1" type="ORF">ACFQ4M_16440</name>
</gene>